<accession>A0ABV6RDF7</accession>
<feature type="transmembrane region" description="Helical" evidence="1">
    <location>
        <begin position="118"/>
        <end position="137"/>
    </location>
</feature>
<gene>
    <name evidence="2" type="ORF">ACFFF6_13735</name>
</gene>
<dbReference type="RefSeq" id="WP_376981660.1">
    <property type="nucleotide sequence ID" value="NZ_JBHLSV010000017.1"/>
</dbReference>
<reference evidence="2 3" key="1">
    <citation type="submission" date="2024-09" db="EMBL/GenBank/DDBJ databases">
        <authorList>
            <person name="Sun Q."/>
            <person name="Mori K."/>
        </authorList>
    </citation>
    <scope>NUCLEOTIDE SEQUENCE [LARGE SCALE GENOMIC DNA]</scope>
    <source>
        <strain evidence="2 3">CICC 10874</strain>
    </source>
</reference>
<dbReference type="InterPro" id="IPR049713">
    <property type="entry name" value="Pr6Pr-like"/>
</dbReference>
<feature type="transmembrane region" description="Helical" evidence="1">
    <location>
        <begin position="7"/>
        <end position="26"/>
    </location>
</feature>
<keyword evidence="1" id="KW-0472">Membrane</keyword>
<keyword evidence="1" id="KW-1133">Transmembrane helix</keyword>
<organism evidence="2 3">
    <name type="scientific">Brachybacterium hainanense</name>
    <dbReference type="NCBI Taxonomy" id="1541174"/>
    <lineage>
        <taxon>Bacteria</taxon>
        <taxon>Bacillati</taxon>
        <taxon>Actinomycetota</taxon>
        <taxon>Actinomycetes</taxon>
        <taxon>Micrococcales</taxon>
        <taxon>Dermabacteraceae</taxon>
        <taxon>Brachybacterium</taxon>
    </lineage>
</organism>
<proteinExistence type="predicted"/>
<feature type="transmembrane region" description="Helical" evidence="1">
    <location>
        <begin position="46"/>
        <end position="67"/>
    </location>
</feature>
<evidence type="ECO:0000313" key="2">
    <source>
        <dbReference type="EMBL" id="MFC0675022.1"/>
    </source>
</evidence>
<comment type="caution">
    <text evidence="2">The sequence shown here is derived from an EMBL/GenBank/DDBJ whole genome shotgun (WGS) entry which is preliminary data.</text>
</comment>
<sequence>MPTWSRAVHGVVFAVAALTLILQFALTGTGPADPTLPDPGVLPSVVRFFSFFTILSNIMVAAISLLLMLDRPLSLPVRVLRVDSLVAIVITAVVHWFLLRPLGTPEGFLGILDDSLHVVVPLLAVLAWLVAGPRTAVDAAPGTSVAVLLGALAFPLVYAAWTFAYGAISSWYPYGFIDVTVIGYGPALRMAGIILAVFVGLAAAVEGVEQVRARMRLG</sequence>
<keyword evidence="3" id="KW-1185">Reference proteome</keyword>
<feature type="transmembrane region" description="Helical" evidence="1">
    <location>
        <begin position="79"/>
        <end position="98"/>
    </location>
</feature>
<dbReference type="EMBL" id="JBHLSV010000017">
    <property type="protein sequence ID" value="MFC0675022.1"/>
    <property type="molecule type" value="Genomic_DNA"/>
</dbReference>
<evidence type="ECO:0000256" key="1">
    <source>
        <dbReference type="SAM" id="Phobius"/>
    </source>
</evidence>
<feature type="transmembrane region" description="Helical" evidence="1">
    <location>
        <begin position="144"/>
        <end position="168"/>
    </location>
</feature>
<keyword evidence="1" id="KW-0812">Transmembrane</keyword>
<dbReference type="Proteomes" id="UP001589793">
    <property type="component" value="Unassembled WGS sequence"/>
</dbReference>
<name>A0ABV6RDF7_9MICO</name>
<dbReference type="NCBIfam" id="NF038065">
    <property type="entry name" value="Pr6Pr"/>
    <property type="match status" value="1"/>
</dbReference>
<evidence type="ECO:0000313" key="3">
    <source>
        <dbReference type="Proteomes" id="UP001589793"/>
    </source>
</evidence>
<feature type="transmembrane region" description="Helical" evidence="1">
    <location>
        <begin position="188"/>
        <end position="208"/>
    </location>
</feature>
<protein>
    <submittedName>
        <fullName evidence="2">Pr6Pr family membrane protein</fullName>
    </submittedName>
</protein>